<dbReference type="STRING" id="1480694.DC28_10980"/>
<dbReference type="Pfam" id="PF01790">
    <property type="entry name" value="LGT"/>
    <property type="match status" value="1"/>
</dbReference>
<feature type="transmembrane region" description="Helical" evidence="7">
    <location>
        <begin position="52"/>
        <end position="70"/>
    </location>
</feature>
<comment type="catalytic activity">
    <reaction evidence="7">
        <text>L-cysteinyl-[prolipoprotein] + a 1,2-diacyl-sn-glycero-3-phospho-(1'-sn-glycerol) = an S-1,2-diacyl-sn-glyceryl-L-cysteinyl-[prolipoprotein] + sn-glycerol 1-phosphate + H(+)</text>
        <dbReference type="Rhea" id="RHEA:56712"/>
        <dbReference type="Rhea" id="RHEA-COMP:14679"/>
        <dbReference type="Rhea" id="RHEA-COMP:14680"/>
        <dbReference type="ChEBI" id="CHEBI:15378"/>
        <dbReference type="ChEBI" id="CHEBI:29950"/>
        <dbReference type="ChEBI" id="CHEBI:57685"/>
        <dbReference type="ChEBI" id="CHEBI:64716"/>
        <dbReference type="ChEBI" id="CHEBI:140658"/>
        <dbReference type="EC" id="2.5.1.145"/>
    </reaction>
</comment>
<feature type="binding site" evidence="7">
    <location>
        <position position="131"/>
    </location>
    <ligand>
        <name>a 1,2-diacyl-sn-glycero-3-phospho-(1'-sn-glycerol)</name>
        <dbReference type="ChEBI" id="CHEBI:64716"/>
    </ligand>
</feature>
<comment type="similarity">
    <text evidence="1 7">Belongs to the Lgt family.</text>
</comment>
<reference evidence="8 9" key="1">
    <citation type="submission" date="2014-05" db="EMBL/GenBank/DDBJ databases">
        <title>De novo Genome Sequence of Spirocheata sp.</title>
        <authorList>
            <person name="Shivani Y."/>
            <person name="Subhash Y."/>
            <person name="Tushar L."/>
            <person name="Sasikala C."/>
            <person name="Ramana C.V."/>
        </authorList>
    </citation>
    <scope>NUCLEOTIDE SEQUENCE [LARGE SCALE GENOMIC DNA]</scope>
    <source>
        <strain evidence="8 9">JC230</strain>
    </source>
</reference>
<dbReference type="EMBL" id="JNUP01000065">
    <property type="protein sequence ID" value="KGE71753.1"/>
    <property type="molecule type" value="Genomic_DNA"/>
</dbReference>
<dbReference type="eggNOG" id="COG0682">
    <property type="taxonomic scope" value="Bacteria"/>
</dbReference>
<dbReference type="PANTHER" id="PTHR30589">
    <property type="entry name" value="PROLIPOPROTEIN DIACYLGLYCERYL TRANSFERASE"/>
    <property type="match status" value="1"/>
</dbReference>
<gene>
    <name evidence="7" type="primary">lgt</name>
    <name evidence="8" type="ORF">DC28_10980</name>
</gene>
<dbReference type="GO" id="GO:0042158">
    <property type="term" value="P:lipoprotein biosynthetic process"/>
    <property type="evidence" value="ECO:0007669"/>
    <property type="project" value="UniProtKB-UniRule"/>
</dbReference>
<dbReference type="InterPro" id="IPR001640">
    <property type="entry name" value="Lgt"/>
</dbReference>
<evidence type="ECO:0000313" key="8">
    <source>
        <dbReference type="EMBL" id="KGE71753.1"/>
    </source>
</evidence>
<comment type="subcellular location">
    <subcellularLocation>
        <location evidence="7">Cell membrane</location>
        <topology evidence="7">Multi-pass membrane protein</topology>
    </subcellularLocation>
</comment>
<dbReference type="AlphaFoldDB" id="A0A098QWG7"/>
<evidence type="ECO:0000256" key="1">
    <source>
        <dbReference type="ARBA" id="ARBA00007150"/>
    </source>
</evidence>
<dbReference type="UniPathway" id="UPA00664"/>
<comment type="function">
    <text evidence="7">Catalyzes the transfer of the diacylglyceryl group from phosphatidylglycerol to the sulfhydryl group of the N-terminal cysteine of a prolipoprotein, the first step in the formation of mature lipoproteins.</text>
</comment>
<dbReference type="GO" id="GO:0008961">
    <property type="term" value="F:phosphatidylglycerol-prolipoprotein diacylglyceryl transferase activity"/>
    <property type="evidence" value="ECO:0007669"/>
    <property type="project" value="UniProtKB-UniRule"/>
</dbReference>
<dbReference type="OrthoDB" id="871140at2"/>
<evidence type="ECO:0000256" key="3">
    <source>
        <dbReference type="ARBA" id="ARBA00022679"/>
    </source>
</evidence>
<dbReference type="PANTHER" id="PTHR30589:SF0">
    <property type="entry name" value="PHOSPHATIDYLGLYCEROL--PROLIPOPROTEIN DIACYLGLYCERYL TRANSFERASE"/>
    <property type="match status" value="1"/>
</dbReference>
<dbReference type="NCBIfam" id="TIGR00544">
    <property type="entry name" value="lgt"/>
    <property type="match status" value="1"/>
</dbReference>
<sequence length="278" mass="31334">MSPRIIHIGPVSIPLLGLFIIIGILTSIGLLSYDADKKKLDKDLIYDSITKILIFGIIGARVYYILIFNLKPYIENPLSIFFVWQGGLSIQGGILGGIIGGVITFRKDAIGFWKMADFLAPGVILAQAVARIGCDVFGNPIESPLPWGVVVDGIHVHPVQMYESLLNYLLFFILWISRERIRFQGQLFLSYTIGFSLNRFIVEFFRTNPMILPPLTVAHITSIGFIILAGIIWMVLGNQEKFQIQHTKVNRINTIIPLLTTIISIAVSTFIYYRIYWS</sequence>
<dbReference type="RefSeq" id="WP_037548238.1">
    <property type="nucleotide sequence ID" value="NZ_JNUP01000065.1"/>
</dbReference>
<feature type="transmembrane region" description="Helical" evidence="7">
    <location>
        <begin position="217"/>
        <end position="236"/>
    </location>
</feature>
<evidence type="ECO:0000256" key="4">
    <source>
        <dbReference type="ARBA" id="ARBA00022692"/>
    </source>
</evidence>
<keyword evidence="9" id="KW-1185">Reference proteome</keyword>
<feature type="transmembrane region" description="Helical" evidence="7">
    <location>
        <begin position="188"/>
        <end position="205"/>
    </location>
</feature>
<keyword evidence="2 7" id="KW-1003">Cell membrane</keyword>
<comment type="pathway">
    <text evidence="7">Protein modification; lipoprotein biosynthesis (diacylglyceryl transfer).</text>
</comment>
<comment type="caution">
    <text evidence="8">The sequence shown here is derived from an EMBL/GenBank/DDBJ whole genome shotgun (WGS) entry which is preliminary data.</text>
</comment>
<protein>
    <recommendedName>
        <fullName evidence="7">Phosphatidylglycerol--prolipoprotein diacylglyceryl transferase</fullName>
        <ecNumber evidence="7">2.5.1.145</ecNumber>
    </recommendedName>
</protein>
<dbReference type="EC" id="2.5.1.145" evidence="7"/>
<evidence type="ECO:0000256" key="5">
    <source>
        <dbReference type="ARBA" id="ARBA00022989"/>
    </source>
</evidence>
<proteinExistence type="inferred from homology"/>
<dbReference type="HAMAP" id="MF_01147">
    <property type="entry name" value="Lgt"/>
    <property type="match status" value="1"/>
</dbReference>
<feature type="transmembrane region" description="Helical" evidence="7">
    <location>
        <begin position="256"/>
        <end position="275"/>
    </location>
</feature>
<keyword evidence="5 7" id="KW-1133">Transmembrane helix</keyword>
<feature type="transmembrane region" description="Helical" evidence="7">
    <location>
        <begin position="82"/>
        <end position="106"/>
    </location>
</feature>
<keyword evidence="3 7" id="KW-0808">Transferase</keyword>
<feature type="transmembrane region" description="Helical" evidence="7">
    <location>
        <begin position="118"/>
        <end position="139"/>
    </location>
</feature>
<name>A0A098QWG7_9SPIO</name>
<evidence type="ECO:0000313" key="9">
    <source>
        <dbReference type="Proteomes" id="UP000029692"/>
    </source>
</evidence>
<evidence type="ECO:0000256" key="2">
    <source>
        <dbReference type="ARBA" id="ARBA00022475"/>
    </source>
</evidence>
<organism evidence="8 9">
    <name type="scientific">Spirochaeta lutea</name>
    <dbReference type="NCBI Taxonomy" id="1480694"/>
    <lineage>
        <taxon>Bacteria</taxon>
        <taxon>Pseudomonadati</taxon>
        <taxon>Spirochaetota</taxon>
        <taxon>Spirochaetia</taxon>
        <taxon>Spirochaetales</taxon>
        <taxon>Spirochaetaceae</taxon>
        <taxon>Spirochaeta</taxon>
    </lineage>
</organism>
<evidence type="ECO:0000256" key="7">
    <source>
        <dbReference type="HAMAP-Rule" id="MF_01147"/>
    </source>
</evidence>
<keyword evidence="6 7" id="KW-0472">Membrane</keyword>
<evidence type="ECO:0000256" key="6">
    <source>
        <dbReference type="ARBA" id="ARBA00023136"/>
    </source>
</evidence>
<feature type="transmembrane region" description="Helical" evidence="7">
    <location>
        <begin position="159"/>
        <end position="176"/>
    </location>
</feature>
<keyword evidence="4 7" id="KW-0812">Transmembrane</keyword>
<dbReference type="Proteomes" id="UP000029692">
    <property type="component" value="Unassembled WGS sequence"/>
</dbReference>
<dbReference type="GO" id="GO:0005886">
    <property type="term" value="C:plasma membrane"/>
    <property type="evidence" value="ECO:0007669"/>
    <property type="project" value="UniProtKB-SubCell"/>
</dbReference>
<feature type="transmembrane region" description="Helical" evidence="7">
    <location>
        <begin position="12"/>
        <end position="31"/>
    </location>
</feature>
<accession>A0A098QWG7</accession>